<evidence type="ECO:0000313" key="3">
    <source>
        <dbReference type="Proteomes" id="UP000195331"/>
    </source>
</evidence>
<evidence type="ECO:0000256" key="1">
    <source>
        <dbReference type="SAM" id="Phobius"/>
    </source>
</evidence>
<protein>
    <submittedName>
        <fullName evidence="2">Uncharacterized protein</fullName>
    </submittedName>
</protein>
<reference evidence="2 3" key="1">
    <citation type="submission" date="2017-04" db="EMBL/GenBank/DDBJ databases">
        <title>Whole Genome Sequence of 1,4-Dioxane Degrading Bacterium Mycobacterium dioxanotrophicus PH-06.</title>
        <authorList>
            <person name="He Y."/>
        </authorList>
    </citation>
    <scope>NUCLEOTIDE SEQUENCE [LARGE SCALE GENOMIC DNA]</scope>
    <source>
        <strain evidence="2 3">PH-06</strain>
    </source>
</reference>
<dbReference type="KEGG" id="mdx:BTO20_27530"/>
<evidence type="ECO:0000313" key="2">
    <source>
        <dbReference type="EMBL" id="ART71793.1"/>
    </source>
</evidence>
<organism evidence="2 3">
    <name type="scientific">Mycobacterium dioxanotrophicus</name>
    <dbReference type="NCBI Taxonomy" id="482462"/>
    <lineage>
        <taxon>Bacteria</taxon>
        <taxon>Bacillati</taxon>
        <taxon>Actinomycetota</taxon>
        <taxon>Actinomycetes</taxon>
        <taxon>Mycobacteriales</taxon>
        <taxon>Mycobacteriaceae</taxon>
        <taxon>Mycobacterium</taxon>
    </lineage>
</organism>
<feature type="transmembrane region" description="Helical" evidence="1">
    <location>
        <begin position="7"/>
        <end position="24"/>
    </location>
</feature>
<dbReference type="Proteomes" id="UP000195331">
    <property type="component" value="Chromosome"/>
</dbReference>
<name>A0A1Y0C978_9MYCO</name>
<keyword evidence="1" id="KW-0472">Membrane</keyword>
<keyword evidence="1" id="KW-1133">Transmembrane helix</keyword>
<dbReference type="EMBL" id="CP020809">
    <property type="protein sequence ID" value="ART71793.1"/>
    <property type="molecule type" value="Genomic_DNA"/>
</dbReference>
<feature type="transmembrane region" description="Helical" evidence="1">
    <location>
        <begin position="30"/>
        <end position="52"/>
    </location>
</feature>
<sequence length="125" mass="13128">MSALGYALLLMAFVMLGLFVAALATGISGLAIVLGIGLIGCLAGSVTGFVAASRKLAKAGFTAEATSPVSIFSTPLHQHQIDRYLENYRGENRSVARATTMTVLVGDEATRPTKTERTEHMLLSA</sequence>
<gene>
    <name evidence="2" type="ORF">BTO20_27530</name>
</gene>
<dbReference type="AlphaFoldDB" id="A0A1Y0C978"/>
<proteinExistence type="predicted"/>
<keyword evidence="3" id="KW-1185">Reference proteome</keyword>
<keyword evidence="1" id="KW-0812">Transmembrane</keyword>
<accession>A0A1Y0C978</accession>